<feature type="signal peptide" evidence="3">
    <location>
        <begin position="1"/>
        <end position="27"/>
    </location>
</feature>
<feature type="region of interest" description="Disordered" evidence="1">
    <location>
        <begin position="176"/>
        <end position="222"/>
    </location>
</feature>
<dbReference type="eggNOG" id="COG2433">
    <property type="taxonomic scope" value="Bacteria"/>
</dbReference>
<evidence type="ECO:0000256" key="2">
    <source>
        <dbReference type="SAM" id="Phobius"/>
    </source>
</evidence>
<dbReference type="InterPro" id="IPR025376">
    <property type="entry name" value="CD1107-like_dom"/>
</dbReference>
<name>W7UFH7_RUMFL</name>
<feature type="chain" id="PRO_5004901777" description="Mobile element protein CD1107-like domain-containing protein" evidence="3">
    <location>
        <begin position="28"/>
        <end position="287"/>
    </location>
</feature>
<keyword evidence="3" id="KW-0732">Signal</keyword>
<dbReference type="PATRIC" id="fig|1341157.4.peg.1309"/>
<dbReference type="Proteomes" id="UP000019365">
    <property type="component" value="Unassembled WGS sequence"/>
</dbReference>
<organism evidence="5 6">
    <name type="scientific">Ruminococcus flavefaciens 007c</name>
    <dbReference type="NCBI Taxonomy" id="1341157"/>
    <lineage>
        <taxon>Bacteria</taxon>
        <taxon>Bacillati</taxon>
        <taxon>Bacillota</taxon>
        <taxon>Clostridia</taxon>
        <taxon>Eubacteriales</taxon>
        <taxon>Oscillospiraceae</taxon>
        <taxon>Ruminococcus</taxon>
    </lineage>
</organism>
<evidence type="ECO:0000256" key="3">
    <source>
        <dbReference type="SAM" id="SignalP"/>
    </source>
</evidence>
<feature type="transmembrane region" description="Helical" evidence="2">
    <location>
        <begin position="227"/>
        <end position="246"/>
    </location>
</feature>
<feature type="domain" description="Mobile element protein CD1107-like" evidence="4">
    <location>
        <begin position="103"/>
        <end position="250"/>
    </location>
</feature>
<accession>W7UFH7</accession>
<feature type="compositionally biased region" description="Low complexity" evidence="1">
    <location>
        <begin position="49"/>
        <end position="58"/>
    </location>
</feature>
<feature type="compositionally biased region" description="Acidic residues" evidence="1">
    <location>
        <begin position="261"/>
        <end position="276"/>
    </location>
</feature>
<feature type="region of interest" description="Disordered" evidence="1">
    <location>
        <begin position="25"/>
        <end position="71"/>
    </location>
</feature>
<feature type="compositionally biased region" description="Acidic residues" evidence="1">
    <location>
        <begin position="199"/>
        <end position="211"/>
    </location>
</feature>
<dbReference type="RefSeq" id="WP_037298409.1">
    <property type="nucleotide sequence ID" value="NZ_ATAX01000022.1"/>
</dbReference>
<evidence type="ECO:0000313" key="6">
    <source>
        <dbReference type="Proteomes" id="UP000019365"/>
    </source>
</evidence>
<dbReference type="AlphaFoldDB" id="W7UFH7"/>
<gene>
    <name evidence="5" type="ORF">RF007C_03280</name>
</gene>
<keyword evidence="2" id="KW-1133">Transmembrane helix</keyword>
<feature type="region of interest" description="Disordered" evidence="1">
    <location>
        <begin position="250"/>
        <end position="287"/>
    </location>
</feature>
<dbReference type="EMBL" id="ATAX01000022">
    <property type="protein sequence ID" value="EWM53946.1"/>
    <property type="molecule type" value="Genomic_DNA"/>
</dbReference>
<protein>
    <recommendedName>
        <fullName evidence="4">Mobile element protein CD1107-like domain-containing protein</fullName>
    </recommendedName>
</protein>
<evidence type="ECO:0000256" key="1">
    <source>
        <dbReference type="SAM" id="MobiDB-lite"/>
    </source>
</evidence>
<feature type="compositionally biased region" description="Acidic residues" evidence="1">
    <location>
        <begin position="36"/>
        <end position="48"/>
    </location>
</feature>
<sequence length="287" mass="31080">MKTKMLSAMLAAFMLATASVSSITASAAEKVSAGEEPAETTEVSDDSSAETTETTVSEPADESSVTTESANDMEKFREVMSELAETGTTDVQPNYYGDDYYDTNGNATLIKSEQIIYNTEEMQFIAVTTKDGHVFYVLINYTAKNGEDNVYFLNKVDDYDLYALLYAGDDKDSKITPESAHQAAENANGRVTGSITDGETADSADNSEENADNANQPKPAPVSKNSMMLVFGAIALIGVGAAGFFLTKKKNSSKSASVSEPDYDEDNEFVEEDDFPDYAFNDEKDDE</sequence>
<keyword evidence="2" id="KW-0812">Transmembrane</keyword>
<keyword evidence="2" id="KW-0472">Membrane</keyword>
<evidence type="ECO:0000259" key="4">
    <source>
        <dbReference type="Pfam" id="PF14283"/>
    </source>
</evidence>
<dbReference type="OrthoDB" id="1821581at2"/>
<evidence type="ECO:0000313" key="5">
    <source>
        <dbReference type="EMBL" id="EWM53946.1"/>
    </source>
</evidence>
<reference evidence="5 6" key="1">
    <citation type="journal article" date="2014" name="PLoS ONE">
        <title>Rumen cellulosomics: divergent fiber-degrading strategies revealed by comparative genome-wide analysis of six ruminococcal strains.</title>
        <authorList>
            <person name="Dassa B."/>
            <person name="Borovok I."/>
            <person name="Ruimy-Israeli V."/>
            <person name="Lamed R."/>
            <person name="Flint H.J."/>
            <person name="Duncan S.H."/>
            <person name="Henrissat B."/>
            <person name="Coutinho P."/>
            <person name="Morrison M."/>
            <person name="Mosoni P."/>
            <person name="Yeoman C.J."/>
            <person name="White B.A."/>
            <person name="Bayer E.A."/>
        </authorList>
    </citation>
    <scope>NUCLEOTIDE SEQUENCE [LARGE SCALE GENOMIC DNA]</scope>
    <source>
        <strain evidence="5 6">007c</strain>
    </source>
</reference>
<keyword evidence="6" id="KW-1185">Reference proteome</keyword>
<comment type="caution">
    <text evidence="5">The sequence shown here is derived from an EMBL/GenBank/DDBJ whole genome shotgun (WGS) entry which is preliminary data.</text>
</comment>
<dbReference type="Pfam" id="PF14283">
    <property type="entry name" value="CD1107-like"/>
    <property type="match status" value="1"/>
</dbReference>
<proteinExistence type="predicted"/>